<reference evidence="2 3" key="1">
    <citation type="submission" date="2020-08" db="EMBL/GenBank/DDBJ databases">
        <authorList>
            <person name="Liu C."/>
            <person name="Sun Q."/>
        </authorList>
    </citation>
    <scope>NUCLEOTIDE SEQUENCE [LARGE SCALE GENOMIC DNA]</scope>
    <source>
        <strain evidence="2 3">NSJ-8</strain>
    </source>
</reference>
<dbReference type="RefSeq" id="WP_249326982.1">
    <property type="nucleotide sequence ID" value="NZ_CP060633.1"/>
</dbReference>
<protein>
    <submittedName>
        <fullName evidence="2">Uncharacterized protein</fullName>
    </submittedName>
</protein>
<gene>
    <name evidence="2" type="ORF">H9Q77_07045</name>
</gene>
<evidence type="ECO:0000256" key="1">
    <source>
        <dbReference type="SAM" id="Phobius"/>
    </source>
</evidence>
<evidence type="ECO:0000313" key="2">
    <source>
        <dbReference type="EMBL" id="QNM03820.1"/>
    </source>
</evidence>
<accession>A0A7G9FZ38</accession>
<dbReference type="Proteomes" id="UP000515981">
    <property type="component" value="Chromosome"/>
</dbReference>
<keyword evidence="1" id="KW-0812">Transmembrane</keyword>
<keyword evidence="1" id="KW-1133">Transmembrane helix</keyword>
<dbReference type="KEGG" id="ssun:H9Q77_07045"/>
<sequence length="118" mass="12915">MGACAQIAVFTYAVMRRTPAAGILEYIISLLYLPVFTIWVSATKQTSHTHKLSTAWVSATNQASHTLKLFSVWVSATNQASHTLKLSTAWVSATKQASHTLKLIHSMGISNETSFSYP</sequence>
<keyword evidence="1" id="KW-0472">Membrane</keyword>
<evidence type="ECO:0000313" key="3">
    <source>
        <dbReference type="Proteomes" id="UP000515981"/>
    </source>
</evidence>
<dbReference type="EMBL" id="CP060633">
    <property type="protein sequence ID" value="QNM03820.1"/>
    <property type="molecule type" value="Genomic_DNA"/>
</dbReference>
<organism evidence="2 3">
    <name type="scientific">Simiaoa sunii</name>
    <dbReference type="NCBI Taxonomy" id="2763672"/>
    <lineage>
        <taxon>Bacteria</taxon>
        <taxon>Bacillati</taxon>
        <taxon>Bacillota</taxon>
        <taxon>Clostridia</taxon>
        <taxon>Lachnospirales</taxon>
        <taxon>Lachnospiraceae</taxon>
        <taxon>Simiaoa</taxon>
    </lineage>
</organism>
<feature type="transmembrane region" description="Helical" evidence="1">
    <location>
        <begin position="23"/>
        <end position="42"/>
    </location>
</feature>
<name>A0A7G9FZ38_9FIRM</name>
<keyword evidence="3" id="KW-1185">Reference proteome</keyword>
<dbReference type="AlphaFoldDB" id="A0A7G9FZ38"/>
<proteinExistence type="predicted"/>